<gene>
    <name evidence="1" type="ORF">QP939_26235</name>
</gene>
<name>A0ABY8Y2K6_9PSEU</name>
<proteinExistence type="predicted"/>
<dbReference type="Gene3D" id="3.30.1310.10">
    <property type="entry name" value="Nucleoid-associated protein YbaB-like domain"/>
    <property type="match status" value="1"/>
</dbReference>
<evidence type="ECO:0000313" key="1">
    <source>
        <dbReference type="EMBL" id="WIV61857.1"/>
    </source>
</evidence>
<dbReference type="EMBL" id="CP127173">
    <property type="protein sequence ID" value="WIV61857.1"/>
    <property type="molecule type" value="Genomic_DNA"/>
</dbReference>
<protein>
    <submittedName>
        <fullName evidence="1">YbaB/EbfC family nucleoid-associated protein</fullName>
    </submittedName>
</protein>
<dbReference type="SUPFAM" id="SSF82607">
    <property type="entry name" value="YbaB-like"/>
    <property type="match status" value="1"/>
</dbReference>
<organism evidence="1 2">
    <name type="scientific">Amycolatopsis nalaikhensis</name>
    <dbReference type="NCBI Taxonomy" id="715472"/>
    <lineage>
        <taxon>Bacteria</taxon>
        <taxon>Bacillati</taxon>
        <taxon>Actinomycetota</taxon>
        <taxon>Actinomycetes</taxon>
        <taxon>Pseudonocardiales</taxon>
        <taxon>Pseudonocardiaceae</taxon>
        <taxon>Amycolatopsis</taxon>
    </lineage>
</organism>
<accession>A0ABY8Y2K6</accession>
<dbReference type="RefSeq" id="WP_285459546.1">
    <property type="nucleotide sequence ID" value="NZ_CP127173.1"/>
</dbReference>
<keyword evidence="2" id="KW-1185">Reference proteome</keyword>
<dbReference type="Proteomes" id="UP001227101">
    <property type="component" value="Chromosome"/>
</dbReference>
<dbReference type="Pfam" id="PF02575">
    <property type="entry name" value="YbaB_DNA_bd"/>
    <property type="match status" value="1"/>
</dbReference>
<evidence type="ECO:0000313" key="2">
    <source>
        <dbReference type="Proteomes" id="UP001227101"/>
    </source>
</evidence>
<sequence>METQRMVLTYEPVRFEQLAGEIRGIQRELAAVRETAFSSDGLISVTVDARGDLLELVLDPRIYRDPDSRRLADAIAETHRAAREAADARAFELTVRQLEL</sequence>
<dbReference type="InterPro" id="IPR036894">
    <property type="entry name" value="YbaB-like_sf"/>
</dbReference>
<dbReference type="InterPro" id="IPR004401">
    <property type="entry name" value="YbaB/EbfC"/>
</dbReference>
<reference evidence="1 2" key="1">
    <citation type="submission" date="2023-06" db="EMBL/GenBank/DDBJ databases">
        <authorList>
            <person name="Oyuntsetseg B."/>
            <person name="Kim S.B."/>
        </authorList>
    </citation>
    <scope>NUCLEOTIDE SEQUENCE [LARGE SCALE GENOMIC DNA]</scope>
    <source>
        <strain evidence="1 2">2-2</strain>
    </source>
</reference>